<dbReference type="EMBL" id="KB202752">
    <property type="protein sequence ID" value="ESO88185.1"/>
    <property type="molecule type" value="Genomic_DNA"/>
</dbReference>
<dbReference type="KEGG" id="lgi:LOTGIDRAFT_206940"/>
<feature type="domain" description="Glycosyl hydrolase family 59 C-terminal lectin" evidence="16">
    <location>
        <begin position="504"/>
        <end position="679"/>
    </location>
</feature>
<dbReference type="CTD" id="20245947"/>
<dbReference type="PRINTS" id="PR00850">
    <property type="entry name" value="GLHYDRLASE59"/>
</dbReference>
<evidence type="ECO:0000313" key="17">
    <source>
        <dbReference type="EMBL" id="ESO88185.1"/>
    </source>
</evidence>
<dbReference type="GeneID" id="20245947"/>
<feature type="domain" description="Glycosyl hydrolase family 59 central" evidence="15">
    <location>
        <begin position="358"/>
        <end position="468"/>
    </location>
</feature>
<evidence type="ECO:0000256" key="5">
    <source>
        <dbReference type="ARBA" id="ARBA00022919"/>
    </source>
</evidence>
<dbReference type="InterPro" id="IPR035394">
    <property type="entry name" value="Glyco_hydro_59_dom"/>
</dbReference>
<evidence type="ECO:0000259" key="15">
    <source>
        <dbReference type="Pfam" id="PF17387"/>
    </source>
</evidence>
<dbReference type="InterPro" id="IPR017853">
    <property type="entry name" value="GH"/>
</dbReference>
<evidence type="ECO:0000256" key="2">
    <source>
        <dbReference type="ARBA" id="ARBA00012657"/>
    </source>
</evidence>
<dbReference type="GO" id="GO:0016020">
    <property type="term" value="C:membrane"/>
    <property type="evidence" value="ECO:0007669"/>
    <property type="project" value="GOC"/>
</dbReference>
<feature type="active site" description="Proton donor/acceptor" evidence="12">
    <location>
        <position position="182"/>
    </location>
</feature>
<dbReference type="Gene3D" id="3.20.20.80">
    <property type="entry name" value="Glycosidases"/>
    <property type="match status" value="1"/>
</dbReference>
<dbReference type="InterPro" id="IPR013785">
    <property type="entry name" value="Aldolase_TIM"/>
</dbReference>
<dbReference type="AlphaFoldDB" id="V3ZZT9"/>
<dbReference type="Pfam" id="PF21708">
    <property type="entry name" value="Glyco_hydro_59_C"/>
    <property type="match status" value="1"/>
</dbReference>
<evidence type="ECO:0000256" key="6">
    <source>
        <dbReference type="ARBA" id="ARBA00022963"/>
    </source>
</evidence>
<name>V3ZZT9_LOTGI</name>
<dbReference type="OrthoDB" id="6116466at2759"/>
<keyword evidence="10" id="KW-0326">Glycosidase</keyword>
<feature type="domain" description="Glycosyl hydrolase family 59 catalytic" evidence="14">
    <location>
        <begin position="39"/>
        <end position="349"/>
    </location>
</feature>
<evidence type="ECO:0000256" key="12">
    <source>
        <dbReference type="PIRSR" id="PIRSR601286-50"/>
    </source>
</evidence>
<dbReference type="PANTHER" id="PTHR15172:SF1">
    <property type="entry name" value="GALACTOCEREBROSIDASE"/>
    <property type="match status" value="1"/>
</dbReference>
<dbReference type="Gene3D" id="2.60.120.560">
    <property type="entry name" value="Exo-inulinase, domain 1"/>
    <property type="match status" value="1"/>
</dbReference>
<dbReference type="SUPFAM" id="SSF51445">
    <property type="entry name" value="(Trans)glycosidases"/>
    <property type="match status" value="1"/>
</dbReference>
<accession>V3ZZT9</accession>
<dbReference type="Proteomes" id="UP000030746">
    <property type="component" value="Unassembled WGS sequence"/>
</dbReference>
<dbReference type="RefSeq" id="XP_009061210.1">
    <property type="nucleotide sequence ID" value="XM_009062962.1"/>
</dbReference>
<evidence type="ECO:0000256" key="7">
    <source>
        <dbReference type="ARBA" id="ARBA00023098"/>
    </source>
</evidence>
<sequence>MFDKMILGILLIAIQAVLTTAVTGDNYVIDASVGFGRTFNGIGAISGGGATSKLLVNYPKQQQSEILDYLFKPNFGASLHIFKVEIGGDIQSTEGTEASHSHYGWDLDYTRGYEWWMLQEAKKRNPDIKLYGLPWGFPGWLRDTTDQPWKDIQTTADYVVSWIQGARSKYNLTIDYIGIWNESPYNVTYIKTLRKTLNKAGFSSTLIIASDQNGWKIAEDMAKDQELSDAIYALGSHYPDKKSTPLAQQTGKPLWASEDRVDQLARYSILHNKMLSCFTHLGLRALGCRMTLNENYVTGYMTSTVLWNVVVSYYFGLPWVNSGLMTAREPWSGYYDVRDSIWFTAHTTQFTKIGWKYLKHDSGAGMLSFGGSYVSLVSPDQQDFTLIIETIRFRSVWFQKCYVFAERNVGEFTFVTVPFFNIRLSNLHHNRAKQEYFKQLENIPVVDGMVQLQLKDSEVWTLSTISTSFKGYHPNVPEPQPFPTTYFEDFEGYNIGEEAYYFSQQIGSFEVASENNNKFMRQIVIDMPVHWFWCHIDNYNTSLNVFGDYNWSNFTASVSVSVTGENSTDWVFLASRVSAGGCRSLLGTGLFFYFNPKQQQYMLTTDLMRNNIIASGGVKNIKSDWNDLELTTNGNTVLGYINSNIVFNVKVPIEILNGWAAVGTFPYGYAGFDNFLVKKL</sequence>
<dbReference type="PANTHER" id="PTHR15172">
    <property type="entry name" value="GALACTOCEREBROSIDASE"/>
    <property type="match status" value="1"/>
</dbReference>
<dbReference type="STRING" id="225164.V3ZZT9"/>
<dbReference type="GO" id="GO:0004336">
    <property type="term" value="F:galactosylceramidase activity"/>
    <property type="evidence" value="ECO:0007669"/>
    <property type="project" value="UniProtKB-EC"/>
</dbReference>
<evidence type="ECO:0000256" key="3">
    <source>
        <dbReference type="ARBA" id="ARBA00022729"/>
    </source>
</evidence>
<evidence type="ECO:0000256" key="4">
    <source>
        <dbReference type="ARBA" id="ARBA00022801"/>
    </source>
</evidence>
<evidence type="ECO:0000259" key="16">
    <source>
        <dbReference type="Pfam" id="PF21708"/>
    </source>
</evidence>
<reference evidence="17 18" key="1">
    <citation type="journal article" date="2013" name="Nature">
        <title>Insights into bilaterian evolution from three spiralian genomes.</title>
        <authorList>
            <person name="Simakov O."/>
            <person name="Marletaz F."/>
            <person name="Cho S.J."/>
            <person name="Edsinger-Gonzales E."/>
            <person name="Havlak P."/>
            <person name="Hellsten U."/>
            <person name="Kuo D.H."/>
            <person name="Larsson T."/>
            <person name="Lv J."/>
            <person name="Arendt D."/>
            <person name="Savage R."/>
            <person name="Osoegawa K."/>
            <person name="de Jong P."/>
            <person name="Grimwood J."/>
            <person name="Chapman J.A."/>
            <person name="Shapiro H."/>
            <person name="Aerts A."/>
            <person name="Otillar R.P."/>
            <person name="Terry A.Y."/>
            <person name="Boore J.L."/>
            <person name="Grigoriev I.V."/>
            <person name="Lindberg D.R."/>
            <person name="Seaver E.C."/>
            <person name="Weisblat D.A."/>
            <person name="Putnam N.H."/>
            <person name="Rokhsar D.S."/>
        </authorList>
    </citation>
    <scope>NUCLEOTIDE SEQUENCE [LARGE SCALE GENOMIC DNA]</scope>
</reference>
<feature type="active site" description="Nucleophile" evidence="12">
    <location>
        <position position="258"/>
    </location>
</feature>
<dbReference type="GO" id="GO:0006683">
    <property type="term" value="P:galactosylceramide catabolic process"/>
    <property type="evidence" value="ECO:0007669"/>
    <property type="project" value="InterPro"/>
</dbReference>
<evidence type="ECO:0000256" key="13">
    <source>
        <dbReference type="SAM" id="SignalP"/>
    </source>
</evidence>
<evidence type="ECO:0000256" key="8">
    <source>
        <dbReference type="ARBA" id="ARBA00023157"/>
    </source>
</evidence>
<dbReference type="InterPro" id="IPR001286">
    <property type="entry name" value="Glyco_hydro_59"/>
</dbReference>
<evidence type="ECO:0000259" key="14">
    <source>
        <dbReference type="Pfam" id="PF02057"/>
    </source>
</evidence>
<keyword evidence="7" id="KW-0443">Lipid metabolism</keyword>
<dbReference type="Pfam" id="PF02057">
    <property type="entry name" value="Glyco_hydro_59"/>
    <property type="match status" value="1"/>
</dbReference>
<evidence type="ECO:0000256" key="9">
    <source>
        <dbReference type="ARBA" id="ARBA00023180"/>
    </source>
</evidence>
<keyword evidence="9" id="KW-0325">Glycoprotein</keyword>
<evidence type="ECO:0000256" key="11">
    <source>
        <dbReference type="ARBA" id="ARBA00033098"/>
    </source>
</evidence>
<dbReference type="InterPro" id="IPR049162">
    <property type="entry name" value="GH59_C"/>
</dbReference>
<organism evidence="17 18">
    <name type="scientific">Lottia gigantea</name>
    <name type="common">Giant owl limpet</name>
    <dbReference type="NCBI Taxonomy" id="225164"/>
    <lineage>
        <taxon>Eukaryota</taxon>
        <taxon>Metazoa</taxon>
        <taxon>Spiralia</taxon>
        <taxon>Lophotrochozoa</taxon>
        <taxon>Mollusca</taxon>
        <taxon>Gastropoda</taxon>
        <taxon>Patellogastropoda</taxon>
        <taxon>Lottioidea</taxon>
        <taxon>Lottiidae</taxon>
        <taxon>Lottia</taxon>
    </lineage>
</organism>
<evidence type="ECO:0000256" key="10">
    <source>
        <dbReference type="ARBA" id="ARBA00023295"/>
    </source>
</evidence>
<feature type="signal peptide" evidence="13">
    <location>
        <begin position="1"/>
        <end position="21"/>
    </location>
</feature>
<dbReference type="InterPro" id="IPR049161">
    <property type="entry name" value="GH59_cat"/>
</dbReference>
<proteinExistence type="inferred from homology"/>
<dbReference type="Gene3D" id="3.20.20.70">
    <property type="entry name" value="Aldolase class I"/>
    <property type="match status" value="1"/>
</dbReference>
<keyword evidence="18" id="KW-1185">Reference proteome</keyword>
<dbReference type="HOGENOM" id="CLU_015456_2_0_1"/>
<comment type="similarity">
    <text evidence="1">Belongs to the glycosyl hydrolase 59 family.</text>
</comment>
<dbReference type="EC" id="3.2.1.46" evidence="2"/>
<dbReference type="Pfam" id="PF17387">
    <property type="entry name" value="Glyco_hydro_59M"/>
    <property type="match status" value="1"/>
</dbReference>
<keyword evidence="6" id="KW-0442">Lipid degradation</keyword>
<keyword evidence="4" id="KW-0378">Hydrolase</keyword>
<gene>
    <name evidence="17" type="ORF">LOTGIDRAFT_206940</name>
</gene>
<keyword evidence="5" id="KW-0746">Sphingolipid metabolism</keyword>
<dbReference type="OMA" id="STIMWNA"/>
<feature type="chain" id="PRO_5004715627" description="galactosylceramidase" evidence="13">
    <location>
        <begin position="22"/>
        <end position="680"/>
    </location>
</feature>
<protein>
    <recommendedName>
        <fullName evidence="2">galactosylceramidase</fullName>
        <ecNumber evidence="2">3.2.1.46</ecNumber>
    </recommendedName>
    <alternativeName>
        <fullName evidence="11">Galactosylceramidase</fullName>
    </alternativeName>
</protein>
<keyword evidence="3 13" id="KW-0732">Signal</keyword>
<evidence type="ECO:0000256" key="1">
    <source>
        <dbReference type="ARBA" id="ARBA00005637"/>
    </source>
</evidence>
<evidence type="ECO:0000313" key="18">
    <source>
        <dbReference type="Proteomes" id="UP000030746"/>
    </source>
</evidence>
<dbReference type="GO" id="GO:0005764">
    <property type="term" value="C:lysosome"/>
    <property type="evidence" value="ECO:0007669"/>
    <property type="project" value="TreeGrafter"/>
</dbReference>
<keyword evidence="8" id="KW-1015">Disulfide bond</keyword>